<gene>
    <name evidence="7" type="ORF">ODALV1_LOCUS14813</name>
</gene>
<feature type="region of interest" description="Disordered" evidence="5">
    <location>
        <begin position="70"/>
        <end position="170"/>
    </location>
</feature>
<feature type="signal peptide" evidence="6">
    <location>
        <begin position="1"/>
        <end position="16"/>
    </location>
</feature>
<dbReference type="Pfam" id="PF03770">
    <property type="entry name" value="IPK"/>
    <property type="match status" value="1"/>
</dbReference>
<feature type="compositionally biased region" description="Low complexity" evidence="5">
    <location>
        <begin position="247"/>
        <end position="272"/>
    </location>
</feature>
<feature type="compositionally biased region" description="Low complexity" evidence="5">
    <location>
        <begin position="151"/>
        <end position="165"/>
    </location>
</feature>
<dbReference type="Proteomes" id="UP001642540">
    <property type="component" value="Unassembled WGS sequence"/>
</dbReference>
<dbReference type="SUPFAM" id="SSF56104">
    <property type="entry name" value="SAICAR synthase-like"/>
    <property type="match status" value="1"/>
</dbReference>
<evidence type="ECO:0000256" key="6">
    <source>
        <dbReference type="SAM" id="SignalP"/>
    </source>
</evidence>
<evidence type="ECO:0000256" key="5">
    <source>
        <dbReference type="SAM" id="MobiDB-lite"/>
    </source>
</evidence>
<name>A0ABP1QWP8_9HEXA</name>
<evidence type="ECO:0000256" key="1">
    <source>
        <dbReference type="ARBA" id="ARBA00007374"/>
    </source>
</evidence>
<organism evidence="7 8">
    <name type="scientific">Orchesella dallaii</name>
    <dbReference type="NCBI Taxonomy" id="48710"/>
    <lineage>
        <taxon>Eukaryota</taxon>
        <taxon>Metazoa</taxon>
        <taxon>Ecdysozoa</taxon>
        <taxon>Arthropoda</taxon>
        <taxon>Hexapoda</taxon>
        <taxon>Collembola</taxon>
        <taxon>Entomobryomorpha</taxon>
        <taxon>Entomobryoidea</taxon>
        <taxon>Orchesellidae</taxon>
        <taxon>Orchesellinae</taxon>
        <taxon>Orchesella</taxon>
    </lineage>
</organism>
<dbReference type="EC" id="2.7.-.-" evidence="4"/>
<accession>A0ABP1QWP8</accession>
<keyword evidence="8" id="KW-1185">Reference proteome</keyword>
<keyword evidence="2 4" id="KW-0808">Transferase</keyword>
<feature type="chain" id="PRO_5045275500" description="Kinase" evidence="6">
    <location>
        <begin position="17"/>
        <end position="659"/>
    </location>
</feature>
<dbReference type="PANTHER" id="PTHR12400">
    <property type="entry name" value="INOSITOL POLYPHOSPHATE KINASE"/>
    <property type="match status" value="1"/>
</dbReference>
<evidence type="ECO:0000313" key="7">
    <source>
        <dbReference type="EMBL" id="CAL8111190.1"/>
    </source>
</evidence>
<feature type="compositionally biased region" description="Polar residues" evidence="5">
    <location>
        <begin position="223"/>
        <end position="246"/>
    </location>
</feature>
<sequence length="659" mass="73112">MSLCLFVSSYFDLILCHLLTLTIMKIEDLLFAMCDDSNDFMEDANSSIKCGSHESDEGCCIINTELLSPTSTSTTSGGGGESMCRIKSKSTPNLLQIPPPYRHRKRSDDSAVGSAEETESYRSNDSLPTGGDASPSKKIYNSYRHSCPQDTSSSASSGSSTASSSFKNPSCVTHHQHHLRILTPNSSLFVADESSPRSGPMQKFRRSISSTCSSSSGGGGSSAPLTPNTASSTKKMPLLSSSALQISSGTTSSTSSIRTSASSSSLATTPVSNLGPLGADGRLLRPPSVVISDHDLCQEEGETFITLEELDAEFNQQQQRRRFSDCSTCSSLSFSESDLTALSNEEETEETVNRVSKWTKVKTFFHHVTPFIQTYHNKQQQPWIQLAGHQGNFKSGRQHGTILKKFCAREKEALEILMDDGLKPYVPKYYGQFKDDEGNEFIELEDLLGHFSNPCVMDCKIGVRTYLEEELMKAKEKPKLRKDMYEKMCLIDPTAPTLDEHQLRGVTKPRYMVWRETISTTATLGFRIEGIRRSDGTSSKDFKTMKSENQVKESFSSFMNERSDIVKQYLERLYALKTALAQSQFFSTHEVIGSSLLFVHDSTKASVWMIDFAKTCPLPEGCPSISHDKAWDLGNHEDGYLIGLSYLIKFFEEMITDDE</sequence>
<keyword evidence="3 4" id="KW-0418">Kinase</keyword>
<feature type="region of interest" description="Disordered" evidence="5">
    <location>
        <begin position="190"/>
        <end position="273"/>
    </location>
</feature>
<evidence type="ECO:0000256" key="3">
    <source>
        <dbReference type="ARBA" id="ARBA00022777"/>
    </source>
</evidence>
<evidence type="ECO:0000256" key="2">
    <source>
        <dbReference type="ARBA" id="ARBA00022679"/>
    </source>
</evidence>
<reference evidence="7 8" key="1">
    <citation type="submission" date="2024-08" db="EMBL/GenBank/DDBJ databases">
        <authorList>
            <person name="Cucini C."/>
            <person name="Frati F."/>
        </authorList>
    </citation>
    <scope>NUCLEOTIDE SEQUENCE [LARGE SCALE GENOMIC DNA]</scope>
</reference>
<protein>
    <recommendedName>
        <fullName evidence="4">Kinase</fullName>
        <ecNumber evidence="4">2.7.-.-</ecNumber>
    </recommendedName>
</protein>
<dbReference type="InterPro" id="IPR005522">
    <property type="entry name" value="IPK"/>
</dbReference>
<comment type="similarity">
    <text evidence="1 4">Belongs to the inositol phosphokinase (IPK) family.</text>
</comment>
<dbReference type="InterPro" id="IPR038286">
    <property type="entry name" value="IPK_sf"/>
</dbReference>
<dbReference type="EMBL" id="CAXLJM020000046">
    <property type="protein sequence ID" value="CAL8111190.1"/>
    <property type="molecule type" value="Genomic_DNA"/>
</dbReference>
<comment type="caution">
    <text evidence="7">The sequence shown here is derived from an EMBL/GenBank/DDBJ whole genome shotgun (WGS) entry which is preliminary data.</text>
</comment>
<dbReference type="Gene3D" id="3.30.470.160">
    <property type="entry name" value="Inositol polyphosphate kinase"/>
    <property type="match status" value="1"/>
</dbReference>
<keyword evidence="6" id="KW-0732">Signal</keyword>
<dbReference type="PANTHER" id="PTHR12400:SF97">
    <property type="entry name" value="KINASE"/>
    <property type="match status" value="1"/>
</dbReference>
<proteinExistence type="inferred from homology"/>
<evidence type="ECO:0000313" key="8">
    <source>
        <dbReference type="Proteomes" id="UP001642540"/>
    </source>
</evidence>
<evidence type="ECO:0000256" key="4">
    <source>
        <dbReference type="RuleBase" id="RU363090"/>
    </source>
</evidence>